<protein>
    <submittedName>
        <fullName evidence="2">Uncharacterized protein</fullName>
    </submittedName>
</protein>
<dbReference type="AlphaFoldDB" id="A0A5C6GNX9"/>
<dbReference type="Proteomes" id="UP000317257">
    <property type="component" value="Unassembled WGS sequence"/>
</dbReference>
<proteinExistence type="predicted"/>
<reference evidence="3" key="1">
    <citation type="submission" date="2018-12" db="EMBL/GenBank/DDBJ databases">
        <title>The complete genome of Metarhizium rileyi, a key fungal pathogen of Lepidoptera.</title>
        <authorList>
            <person name="Binneck E."/>
            <person name="Lastra C.C.L."/>
            <person name="Sosa-Gomez D.R."/>
        </authorList>
    </citation>
    <scope>NUCLEOTIDE SEQUENCE [LARGE SCALE GENOMIC DNA]</scope>
    <source>
        <strain evidence="3">Cep018-CH2</strain>
    </source>
</reference>
<accession>A0A5C6GNX9</accession>
<comment type="caution">
    <text evidence="2">The sequence shown here is derived from an EMBL/GenBank/DDBJ whole genome shotgun (WGS) entry which is preliminary data.</text>
</comment>
<evidence type="ECO:0000313" key="2">
    <source>
        <dbReference type="EMBL" id="TWU78704.1"/>
    </source>
</evidence>
<sequence length="127" mass="14116">MLPNTPTNPPSTLVLGTIAEIDSEPLRKTPEISQEDDVNQTASLSATTATFTPEPHPEADDNETAASTAEAVPRVETDAKAELDLLQKRREELSRRRQYLQQMQEIDEEDALLEQRIAQLEGKSHPP</sequence>
<evidence type="ECO:0000313" key="3">
    <source>
        <dbReference type="Proteomes" id="UP000317257"/>
    </source>
</evidence>
<dbReference type="EMBL" id="SBHS01000001">
    <property type="protein sequence ID" value="TWU78704.1"/>
    <property type="molecule type" value="Genomic_DNA"/>
</dbReference>
<evidence type="ECO:0000256" key="1">
    <source>
        <dbReference type="SAM" id="MobiDB-lite"/>
    </source>
</evidence>
<gene>
    <name evidence="2" type="ORF">ED733_006161</name>
</gene>
<feature type="region of interest" description="Disordered" evidence="1">
    <location>
        <begin position="22"/>
        <end position="78"/>
    </location>
</feature>
<feature type="compositionally biased region" description="Low complexity" evidence="1">
    <location>
        <begin position="41"/>
        <end position="52"/>
    </location>
</feature>
<organism evidence="2 3">
    <name type="scientific">Metarhizium rileyi (strain RCEF 4871)</name>
    <name type="common">Nomuraea rileyi</name>
    <dbReference type="NCBI Taxonomy" id="1649241"/>
    <lineage>
        <taxon>Eukaryota</taxon>
        <taxon>Fungi</taxon>
        <taxon>Dikarya</taxon>
        <taxon>Ascomycota</taxon>
        <taxon>Pezizomycotina</taxon>
        <taxon>Sordariomycetes</taxon>
        <taxon>Hypocreomycetidae</taxon>
        <taxon>Hypocreales</taxon>
        <taxon>Clavicipitaceae</taxon>
        <taxon>Metarhizium</taxon>
    </lineage>
</organism>
<name>A0A5C6GNX9_METRR</name>